<dbReference type="AlphaFoldDB" id="A0AAE8SCQ8"/>
<accession>A0AAE8SCQ8</accession>
<protein>
    <submittedName>
        <fullName evidence="1">Uncharacterized protein</fullName>
    </submittedName>
</protein>
<comment type="caution">
    <text evidence="1">The sequence shown here is derived from an EMBL/GenBank/DDBJ whole genome shotgun (WGS) entry which is preliminary data.</text>
</comment>
<organism evidence="1 2">
    <name type="scientific">Fusarium torulosum</name>
    <dbReference type="NCBI Taxonomy" id="33205"/>
    <lineage>
        <taxon>Eukaryota</taxon>
        <taxon>Fungi</taxon>
        <taxon>Dikarya</taxon>
        <taxon>Ascomycota</taxon>
        <taxon>Pezizomycotina</taxon>
        <taxon>Sordariomycetes</taxon>
        <taxon>Hypocreomycetidae</taxon>
        <taxon>Hypocreales</taxon>
        <taxon>Nectriaceae</taxon>
        <taxon>Fusarium</taxon>
    </lineage>
</organism>
<dbReference type="EMBL" id="ONZP01000019">
    <property type="protein sequence ID" value="SPJ70697.1"/>
    <property type="molecule type" value="Genomic_DNA"/>
</dbReference>
<evidence type="ECO:0000313" key="1">
    <source>
        <dbReference type="EMBL" id="SPJ70697.1"/>
    </source>
</evidence>
<keyword evidence="2" id="KW-1185">Reference proteome</keyword>
<sequence>MPNRKTIKVQNRTGSDQTYALFNEAPRVQGHVQGQIWSNVFGTTRAPRGAMAAFSVSNQYYAFTGTSEGRPQMGVGVNVSSERAVTLGSIRDDGTHTPGNTVQLSGEDNALYFNNNPSPDSAFSGAFAIRSSNDFTASDASRGNYIVGLGGSRNGQGFDGPLASFVPDPAVEYQILPSNTWYLTFGDYRQGSLITKERVGGPLVAIDFNNLPGDVTIVHDDSGRLVLQRD</sequence>
<dbReference type="Proteomes" id="UP001187734">
    <property type="component" value="Unassembled WGS sequence"/>
</dbReference>
<reference evidence="1" key="1">
    <citation type="submission" date="2018-03" db="EMBL/GenBank/DDBJ databases">
        <authorList>
            <person name="Guldener U."/>
        </authorList>
    </citation>
    <scope>NUCLEOTIDE SEQUENCE</scope>
</reference>
<proteinExistence type="predicted"/>
<gene>
    <name evidence="1" type="ORF">FTOL_00425</name>
</gene>
<evidence type="ECO:0000313" key="2">
    <source>
        <dbReference type="Proteomes" id="UP001187734"/>
    </source>
</evidence>
<name>A0AAE8SCQ8_9HYPO</name>